<comment type="similarity">
    <text evidence="1">Belongs to the short-chain dehydrogenases/reductases (SDR) family.</text>
</comment>
<dbReference type="GeneID" id="63737318"/>
<evidence type="ECO:0000313" key="4">
    <source>
        <dbReference type="Proteomes" id="UP000030816"/>
    </source>
</evidence>
<dbReference type="EMBL" id="AZHE01000005">
    <property type="protein sequence ID" value="KHN99165.1"/>
    <property type="molecule type" value="Genomic_DNA"/>
</dbReference>
<protein>
    <submittedName>
        <fullName evidence="3">NAD(P)-binding domain protein</fullName>
    </submittedName>
</protein>
<dbReference type="PRINTS" id="PR00081">
    <property type="entry name" value="GDHRDH"/>
</dbReference>
<keyword evidence="4" id="KW-1185">Reference proteome</keyword>
<dbReference type="AlphaFoldDB" id="A0A0B2X1Y3"/>
<dbReference type="SUPFAM" id="SSF51735">
    <property type="entry name" value="NAD(P)-binding Rossmann-fold domains"/>
    <property type="match status" value="1"/>
</dbReference>
<dbReference type="PANTHER" id="PTHR24320:SF272">
    <property type="entry name" value="NAD(P)-BINDING ROSSMANN-FOLD SUPERFAMILY PROTEIN"/>
    <property type="match status" value="1"/>
</dbReference>
<dbReference type="RefSeq" id="XP_040680231.1">
    <property type="nucleotide sequence ID" value="XM_040821662.1"/>
</dbReference>
<dbReference type="Pfam" id="PF00106">
    <property type="entry name" value="adh_short"/>
    <property type="match status" value="1"/>
</dbReference>
<dbReference type="InterPro" id="IPR036291">
    <property type="entry name" value="NAD(P)-bd_dom_sf"/>
</dbReference>
<dbReference type="STRING" id="1081103.A0A0B2X1Y3"/>
<gene>
    <name evidence="3" type="ORF">MAM_02863</name>
</gene>
<dbReference type="Proteomes" id="UP000030816">
    <property type="component" value="Unassembled WGS sequence"/>
</dbReference>
<keyword evidence="2" id="KW-0560">Oxidoreductase</keyword>
<proteinExistence type="inferred from homology"/>
<name>A0A0B2X1Y3_METAS</name>
<evidence type="ECO:0000313" key="3">
    <source>
        <dbReference type="EMBL" id="KHN99165.1"/>
    </source>
</evidence>
<evidence type="ECO:0000256" key="1">
    <source>
        <dbReference type="ARBA" id="ARBA00006484"/>
    </source>
</evidence>
<comment type="caution">
    <text evidence="3">The sequence shown here is derived from an EMBL/GenBank/DDBJ whole genome shotgun (WGS) entry which is preliminary data.</text>
</comment>
<dbReference type="GO" id="GO:0016491">
    <property type="term" value="F:oxidoreductase activity"/>
    <property type="evidence" value="ECO:0007669"/>
    <property type="project" value="UniProtKB-KW"/>
</dbReference>
<organism evidence="3 4">
    <name type="scientific">Metarhizium album (strain ARSEF 1941)</name>
    <dbReference type="NCBI Taxonomy" id="1081103"/>
    <lineage>
        <taxon>Eukaryota</taxon>
        <taxon>Fungi</taxon>
        <taxon>Dikarya</taxon>
        <taxon>Ascomycota</taxon>
        <taxon>Pezizomycotina</taxon>
        <taxon>Sordariomycetes</taxon>
        <taxon>Hypocreomycetidae</taxon>
        <taxon>Hypocreales</taxon>
        <taxon>Clavicipitaceae</taxon>
        <taxon>Metarhizium</taxon>
    </lineage>
</organism>
<dbReference type="PANTHER" id="PTHR24320">
    <property type="entry name" value="RETINOL DEHYDROGENASE"/>
    <property type="match status" value="1"/>
</dbReference>
<sequence>MSDALSPYAELYANPSGPGDQRPTALQVVEDSGAKGTRTGRVVLVTGGTAGIGVETVRAMHSTGADVYFTARSLEMAAATTEDMDLDSLDSVRKAARDFLTINILVNNAGTNHGLLHSRRADDAVATQMMSPPQGAATSVWAAVAKACEGNGGKYLAHCGVAGTADAAASILDPGAAPHAYDLDGEDRLWELSAKLVGLEKDV</sequence>
<reference evidence="3 4" key="1">
    <citation type="journal article" date="2014" name="Proc. Natl. Acad. Sci. U.S.A.">
        <title>Trajectory and genomic determinants of fungal-pathogen speciation and host adaptation.</title>
        <authorList>
            <person name="Hu X."/>
            <person name="Xiao G."/>
            <person name="Zheng P."/>
            <person name="Shang Y."/>
            <person name="Su Y."/>
            <person name="Zhang X."/>
            <person name="Liu X."/>
            <person name="Zhan S."/>
            <person name="St Leger R.J."/>
            <person name="Wang C."/>
        </authorList>
    </citation>
    <scope>NUCLEOTIDE SEQUENCE [LARGE SCALE GENOMIC DNA]</scope>
    <source>
        <strain evidence="3 4">ARSEF 1941</strain>
    </source>
</reference>
<dbReference type="Gene3D" id="3.40.50.720">
    <property type="entry name" value="NAD(P)-binding Rossmann-like Domain"/>
    <property type="match status" value="1"/>
</dbReference>
<dbReference type="InterPro" id="IPR002347">
    <property type="entry name" value="SDR_fam"/>
</dbReference>
<accession>A0A0B2X1Y3</accession>
<evidence type="ECO:0000256" key="2">
    <source>
        <dbReference type="ARBA" id="ARBA00023002"/>
    </source>
</evidence>
<dbReference type="OrthoDB" id="191139at2759"/>
<dbReference type="HOGENOM" id="CLU_1349225_0_0_1"/>